<dbReference type="FunFam" id="3.40.50.150:FF:000009">
    <property type="entry name" value="23S rRNA (Uracil(1939)-C(5))-methyltransferase RlmD"/>
    <property type="match status" value="1"/>
</dbReference>
<evidence type="ECO:0000256" key="5">
    <source>
        <dbReference type="ARBA" id="ARBA00023014"/>
    </source>
</evidence>
<feature type="binding site" evidence="6">
    <location>
        <position position="383"/>
    </location>
    <ligand>
        <name>S-adenosyl-L-methionine</name>
        <dbReference type="ChEBI" id="CHEBI:59789"/>
    </ligand>
</feature>
<dbReference type="PROSITE" id="PS51687">
    <property type="entry name" value="SAM_MT_RNA_M5U"/>
    <property type="match status" value="1"/>
</dbReference>
<feature type="active site" description="Nucleophile" evidence="6">
    <location>
        <position position="410"/>
    </location>
</feature>
<dbReference type="FunFam" id="2.40.50.140:FF:000097">
    <property type="entry name" value="23S rRNA (uracil(1939)-C(5))-methyltransferase RlmD"/>
    <property type="match status" value="1"/>
</dbReference>
<feature type="binding site" evidence="6">
    <location>
        <position position="314"/>
    </location>
    <ligand>
        <name>S-adenosyl-L-methionine</name>
        <dbReference type="ChEBI" id="CHEBI:59789"/>
    </ligand>
</feature>
<keyword evidence="1" id="KW-0408">Iron</keyword>
<dbReference type="GO" id="GO:0070475">
    <property type="term" value="P:rRNA base methylation"/>
    <property type="evidence" value="ECO:0007669"/>
    <property type="project" value="TreeGrafter"/>
</dbReference>
<evidence type="ECO:0000313" key="9">
    <source>
        <dbReference type="EMBL" id="OEF99257.1"/>
    </source>
</evidence>
<dbReference type="PROSITE" id="PS01231">
    <property type="entry name" value="TRMA_2"/>
    <property type="match status" value="1"/>
</dbReference>
<dbReference type="CDD" id="cd02440">
    <property type="entry name" value="AdoMet_MTases"/>
    <property type="match status" value="1"/>
</dbReference>
<dbReference type="Gene3D" id="2.40.50.1070">
    <property type="match status" value="1"/>
</dbReference>
<comment type="similarity">
    <text evidence="6">Belongs to the class I-like SAM-binding methyltransferase superfamily. RNA M5U methyltransferase family.</text>
</comment>
<keyword evidence="4 6" id="KW-0949">S-adenosyl-L-methionine</keyword>
<protein>
    <submittedName>
        <fullName evidence="9">23S rRNA (Uracil-5-)-methyltransferase RumA</fullName>
    </submittedName>
</protein>
<dbReference type="GO" id="GO:0051539">
    <property type="term" value="F:4 iron, 4 sulfur cluster binding"/>
    <property type="evidence" value="ECO:0007669"/>
    <property type="project" value="UniProtKB-KW"/>
</dbReference>
<dbReference type="InterPro" id="IPR030391">
    <property type="entry name" value="MeTrfase_TrmA_CS"/>
</dbReference>
<dbReference type="InterPro" id="IPR010280">
    <property type="entry name" value="U5_MeTrfase_fam"/>
</dbReference>
<dbReference type="Pfam" id="PF01938">
    <property type="entry name" value="TRAM"/>
    <property type="match status" value="1"/>
</dbReference>
<dbReference type="PROSITE" id="PS01230">
    <property type="entry name" value="TRMA_1"/>
    <property type="match status" value="1"/>
</dbReference>
<keyword evidence="1" id="KW-0479">Metal-binding</keyword>
<feature type="binding site" evidence="6">
    <location>
        <position position="285"/>
    </location>
    <ligand>
        <name>S-adenosyl-L-methionine</name>
        <dbReference type="ChEBI" id="CHEBI:59789"/>
    </ligand>
</feature>
<feature type="binding site" evidence="6">
    <location>
        <position position="335"/>
    </location>
    <ligand>
        <name>S-adenosyl-L-methionine</name>
        <dbReference type="ChEBI" id="CHEBI:59789"/>
    </ligand>
</feature>
<evidence type="ECO:0000256" key="3">
    <source>
        <dbReference type="ARBA" id="ARBA00022679"/>
    </source>
</evidence>
<dbReference type="NCBIfam" id="TIGR00479">
    <property type="entry name" value="rumA"/>
    <property type="match status" value="1"/>
</dbReference>
<dbReference type="InterPro" id="IPR002792">
    <property type="entry name" value="TRAM_dom"/>
</dbReference>
<reference evidence="9 10" key="1">
    <citation type="submission" date="2016-09" db="EMBL/GenBank/DDBJ databases">
        <title>Draft genome sequence for the type strain of Vulcanibacillus modesticaldus BR, a strictly anaerobic, moderately thermophilic, and nitrate-reducing bacterium from deep sea-hydrothermal vents of the Mid-Atlantic Ridge.</title>
        <authorList>
            <person name="Abin C.A."/>
            <person name="Hollibaugh J.T."/>
        </authorList>
    </citation>
    <scope>NUCLEOTIDE SEQUENCE [LARGE SCALE GENOMIC DNA]</scope>
    <source>
        <strain evidence="9 10">BR</strain>
    </source>
</reference>
<feature type="active site" evidence="7">
    <location>
        <position position="410"/>
    </location>
</feature>
<dbReference type="AlphaFoldDB" id="A0A1D2YU98"/>
<evidence type="ECO:0000256" key="2">
    <source>
        <dbReference type="ARBA" id="ARBA00022603"/>
    </source>
</evidence>
<dbReference type="GO" id="GO:0070041">
    <property type="term" value="F:rRNA (uridine-C5-)-methyltransferase activity"/>
    <property type="evidence" value="ECO:0007669"/>
    <property type="project" value="UniProtKB-ARBA"/>
</dbReference>
<dbReference type="InterPro" id="IPR029063">
    <property type="entry name" value="SAM-dependent_MTases_sf"/>
</dbReference>
<dbReference type="Gene3D" id="2.40.50.140">
    <property type="entry name" value="Nucleic acid-binding proteins"/>
    <property type="match status" value="1"/>
</dbReference>
<evidence type="ECO:0000256" key="4">
    <source>
        <dbReference type="ARBA" id="ARBA00022691"/>
    </source>
</evidence>
<dbReference type="Gene3D" id="3.40.50.150">
    <property type="entry name" value="Vaccinia Virus protein VP39"/>
    <property type="match status" value="1"/>
</dbReference>
<keyword evidence="5" id="KW-0411">Iron-sulfur</keyword>
<evidence type="ECO:0000256" key="6">
    <source>
        <dbReference type="PROSITE-ProRule" id="PRU01024"/>
    </source>
</evidence>
<name>A0A1D2YU98_9BACI</name>
<comment type="caution">
    <text evidence="9">The sequence shown here is derived from an EMBL/GenBank/DDBJ whole genome shotgun (WGS) entry which is preliminary data.</text>
</comment>
<evidence type="ECO:0000313" key="10">
    <source>
        <dbReference type="Proteomes" id="UP000243739"/>
    </source>
</evidence>
<evidence type="ECO:0000256" key="1">
    <source>
        <dbReference type="ARBA" id="ARBA00022485"/>
    </source>
</evidence>
<dbReference type="Proteomes" id="UP000243739">
    <property type="component" value="Unassembled WGS sequence"/>
</dbReference>
<dbReference type="InterPro" id="IPR030390">
    <property type="entry name" value="MeTrfase_TrmA_AS"/>
</dbReference>
<keyword evidence="1" id="KW-0004">4Fe-4S</keyword>
<feature type="domain" description="TRAM" evidence="8">
    <location>
        <begin position="1"/>
        <end position="59"/>
    </location>
</feature>
<gene>
    <name evidence="9" type="ORF">BHF71_09450</name>
</gene>
<evidence type="ECO:0000259" key="8">
    <source>
        <dbReference type="PROSITE" id="PS50926"/>
    </source>
</evidence>
<organism evidence="9 10">
    <name type="scientific">Vulcanibacillus modesticaldus</name>
    <dbReference type="NCBI Taxonomy" id="337097"/>
    <lineage>
        <taxon>Bacteria</taxon>
        <taxon>Bacillati</taxon>
        <taxon>Bacillota</taxon>
        <taxon>Bacilli</taxon>
        <taxon>Bacillales</taxon>
        <taxon>Bacillaceae</taxon>
        <taxon>Vulcanibacillus</taxon>
    </lineage>
</organism>
<keyword evidence="10" id="KW-1185">Reference proteome</keyword>
<sequence>MKRVKDRVTLEIIRLGINGEGVGYLKGQVVFVDGALPGEKVIVEATEIKDKYAKAKVVKFINRSNERIKGKCSIYSKCGGCTLQHYQYQAQLDAKREIVKESFEKYLGKKHEIPEIKSVLGMDNPWQYRNKAQIPLAEKNNKVIVGLYRAGSNRIIEMKQCMVHHPELDKAIQGIKEIVEELKIPIYDPKKKKGQLRNIVARISFATREMQVVLVTFTNELKESKELVKRIAMQFPKVVSIAQNINPAITPLVMGDKTKILWGKERLVETIGEIKYSLSPRSFFQLNPTQMEVLYNEVSKAAQLTGEESVLDAYCGAGTLSLWLAKEASEVRGVEVVADAIKDAKYNAELNNITNVHFSVGNVERVLPKWVKKGYRADVIVVDPPRTGLGEKLLTAINDAKPKKIIYVSCNPATLAKDCKHLIEKGYNIEYVQPVDMFPQTSHVESVALLTLKCVNNT</sequence>
<dbReference type="STRING" id="337097.BHF71_09450"/>
<dbReference type="SUPFAM" id="SSF53335">
    <property type="entry name" value="S-adenosyl-L-methionine-dependent methyltransferases"/>
    <property type="match status" value="1"/>
</dbReference>
<proteinExistence type="inferred from homology"/>
<accession>A0A1D2YU98</accession>
<dbReference type="SUPFAM" id="SSF50249">
    <property type="entry name" value="Nucleic acid-binding proteins"/>
    <property type="match status" value="1"/>
</dbReference>
<dbReference type="FunFam" id="2.40.50.1070:FF:000003">
    <property type="entry name" value="23S rRNA (Uracil-5-)-methyltransferase RumA"/>
    <property type="match status" value="1"/>
</dbReference>
<dbReference type="PANTHER" id="PTHR11061">
    <property type="entry name" value="RNA M5U METHYLTRANSFERASE"/>
    <property type="match status" value="1"/>
</dbReference>
<evidence type="ECO:0000256" key="7">
    <source>
        <dbReference type="PROSITE-ProRule" id="PRU10015"/>
    </source>
</evidence>
<dbReference type="EMBL" id="MIJF01000027">
    <property type="protein sequence ID" value="OEF99257.1"/>
    <property type="molecule type" value="Genomic_DNA"/>
</dbReference>
<dbReference type="Pfam" id="PF05958">
    <property type="entry name" value="tRNA_U5-meth_tr"/>
    <property type="match status" value="1"/>
</dbReference>
<dbReference type="OrthoDB" id="9804590at2"/>
<dbReference type="PANTHER" id="PTHR11061:SF45">
    <property type="match status" value="1"/>
</dbReference>
<keyword evidence="2 6" id="KW-0489">Methyltransferase</keyword>
<dbReference type="PROSITE" id="PS50926">
    <property type="entry name" value="TRAM"/>
    <property type="match status" value="1"/>
</dbReference>
<keyword evidence="3 6" id="KW-0808">Transferase</keyword>
<dbReference type="InterPro" id="IPR012340">
    <property type="entry name" value="NA-bd_OB-fold"/>
</dbReference>